<keyword evidence="8 10" id="KW-1015">Disulfide bond</keyword>
<dbReference type="PROSITE" id="PS01187">
    <property type="entry name" value="EGF_CA"/>
    <property type="match status" value="2"/>
</dbReference>
<dbReference type="InterPro" id="IPR056590">
    <property type="entry name" value="Mua-3/Mup-4_EGF"/>
</dbReference>
<evidence type="ECO:0000256" key="11">
    <source>
        <dbReference type="SAM" id="MobiDB-lite"/>
    </source>
</evidence>
<evidence type="ECO:0000256" key="8">
    <source>
        <dbReference type="ARBA" id="ARBA00023157"/>
    </source>
</evidence>
<dbReference type="GO" id="GO:0001401">
    <property type="term" value="C:SAM complex"/>
    <property type="evidence" value="ECO:0007669"/>
    <property type="project" value="InterPro"/>
</dbReference>
<dbReference type="SMART" id="SM00181">
    <property type="entry name" value="EGF"/>
    <property type="match status" value="44"/>
</dbReference>
<evidence type="ECO:0000256" key="4">
    <source>
        <dbReference type="ARBA" id="ARBA00022737"/>
    </source>
</evidence>
<dbReference type="WBParaSite" id="scaffold983_cov158.g2190">
    <property type="protein sequence ID" value="scaffold983_cov158.g2190"/>
    <property type="gene ID" value="scaffold983_cov158.g2190"/>
</dbReference>
<dbReference type="Proteomes" id="UP000887561">
    <property type="component" value="Unplaced"/>
</dbReference>
<feature type="domain" description="EGF-like" evidence="13">
    <location>
        <begin position="834"/>
        <end position="875"/>
    </location>
</feature>
<feature type="domain" description="EGF-like" evidence="13">
    <location>
        <begin position="3838"/>
        <end position="3876"/>
    </location>
</feature>
<feature type="domain" description="EGF-like" evidence="13">
    <location>
        <begin position="3734"/>
        <end position="3773"/>
    </location>
</feature>
<feature type="domain" description="EGF-like" evidence="13">
    <location>
        <begin position="885"/>
        <end position="921"/>
    </location>
</feature>
<dbReference type="Gene3D" id="2.10.25.10">
    <property type="entry name" value="Laminin"/>
    <property type="match status" value="29"/>
</dbReference>
<dbReference type="Gene3D" id="4.10.400.10">
    <property type="entry name" value="Low-density Lipoprotein Receptor"/>
    <property type="match status" value="1"/>
</dbReference>
<keyword evidence="2" id="KW-0812">Transmembrane</keyword>
<feature type="domain" description="EGF-like" evidence="13">
    <location>
        <begin position="2240"/>
        <end position="2280"/>
    </location>
</feature>
<dbReference type="Pfam" id="PF00270">
    <property type="entry name" value="DEAD"/>
    <property type="match status" value="1"/>
</dbReference>
<evidence type="ECO:0000259" key="16">
    <source>
        <dbReference type="PROSITE" id="PS51194"/>
    </source>
</evidence>
<dbReference type="InterPro" id="IPR001650">
    <property type="entry name" value="Helicase_C-like"/>
</dbReference>
<proteinExistence type="predicted"/>
<feature type="region of interest" description="Disordered" evidence="11">
    <location>
        <begin position="4064"/>
        <end position="4095"/>
    </location>
</feature>
<feature type="domain" description="EGF-like" evidence="13">
    <location>
        <begin position="2497"/>
        <end position="2535"/>
    </location>
</feature>
<feature type="domain" description="EGF-like" evidence="13">
    <location>
        <begin position="3162"/>
        <end position="3201"/>
    </location>
</feature>
<dbReference type="InterPro" id="IPR013032">
    <property type="entry name" value="EGF-like_CS"/>
</dbReference>
<dbReference type="InterPro" id="IPR014001">
    <property type="entry name" value="Helicase_ATP-bd"/>
</dbReference>
<feature type="domain" description="EGF-like" evidence="13">
    <location>
        <begin position="2703"/>
        <end position="2742"/>
    </location>
</feature>
<organism evidence="17 18">
    <name type="scientific">Meloidogyne javanica</name>
    <name type="common">Root-knot nematode worm</name>
    <dbReference type="NCBI Taxonomy" id="6303"/>
    <lineage>
        <taxon>Eukaryota</taxon>
        <taxon>Metazoa</taxon>
        <taxon>Ecdysozoa</taxon>
        <taxon>Nematoda</taxon>
        <taxon>Chromadorea</taxon>
        <taxon>Rhabditida</taxon>
        <taxon>Tylenchina</taxon>
        <taxon>Tylenchomorpha</taxon>
        <taxon>Tylenchoidea</taxon>
        <taxon>Meloidogynidae</taxon>
        <taxon>Meloidogyninae</taxon>
        <taxon>Meloidogyne</taxon>
        <taxon>Meloidogyne incognita group</taxon>
    </lineage>
</organism>
<dbReference type="InterPro" id="IPR009030">
    <property type="entry name" value="Growth_fac_rcpt_cys_sf"/>
</dbReference>
<dbReference type="CDD" id="cd18787">
    <property type="entry name" value="SF2_C_DEAD"/>
    <property type="match status" value="1"/>
</dbReference>
<feature type="domain" description="EGF-like" evidence="13">
    <location>
        <begin position="1127"/>
        <end position="1165"/>
    </location>
</feature>
<dbReference type="GO" id="GO:0003676">
    <property type="term" value="F:nucleic acid binding"/>
    <property type="evidence" value="ECO:0007669"/>
    <property type="project" value="InterPro"/>
</dbReference>
<feature type="domain" description="Helicase ATP-binding" evidence="15">
    <location>
        <begin position="49"/>
        <end position="250"/>
    </location>
</feature>
<feature type="domain" description="EGF-like" evidence="13">
    <location>
        <begin position="2345"/>
        <end position="2384"/>
    </location>
</feature>
<evidence type="ECO:0000259" key="12">
    <source>
        <dbReference type="PROSITE" id="PS50024"/>
    </source>
</evidence>
<dbReference type="SMART" id="SM00327">
    <property type="entry name" value="VWA"/>
    <property type="match status" value="1"/>
</dbReference>
<dbReference type="PROSITE" id="PS50024">
    <property type="entry name" value="SEA"/>
    <property type="match status" value="2"/>
</dbReference>
<feature type="domain" description="EGF-like" evidence="13">
    <location>
        <begin position="2853"/>
        <end position="2891"/>
    </location>
</feature>
<dbReference type="Pfam" id="PF25314">
    <property type="entry name" value="TNFR_nem"/>
    <property type="match status" value="2"/>
</dbReference>
<dbReference type="GO" id="GO:0005524">
    <property type="term" value="F:ATP binding"/>
    <property type="evidence" value="ECO:0007669"/>
    <property type="project" value="UniProtKB-KW"/>
</dbReference>
<feature type="domain" description="EGF-like" evidence="13">
    <location>
        <begin position="2753"/>
        <end position="2792"/>
    </location>
</feature>
<feature type="domain" description="EGF-like" evidence="13">
    <location>
        <begin position="1542"/>
        <end position="1579"/>
    </location>
</feature>
<feature type="domain" description="EGF-like" evidence="13">
    <location>
        <begin position="2085"/>
        <end position="2124"/>
    </location>
</feature>
<evidence type="ECO:0000256" key="10">
    <source>
        <dbReference type="PROSITE-ProRule" id="PRU00076"/>
    </source>
</evidence>
<feature type="domain" description="EGF-like" evidence="13">
    <location>
        <begin position="1430"/>
        <end position="1469"/>
    </location>
</feature>
<feature type="domain" description="EGF-like" evidence="13">
    <location>
        <begin position="2396"/>
        <end position="2434"/>
    </location>
</feature>
<dbReference type="InterPro" id="IPR011545">
    <property type="entry name" value="DEAD/DEAH_box_helicase_dom"/>
</dbReference>
<dbReference type="Pfam" id="PF12661">
    <property type="entry name" value="hEGF"/>
    <property type="match status" value="4"/>
</dbReference>
<keyword evidence="9" id="KW-0325">Glycoprotein</keyword>
<dbReference type="Pfam" id="PF00271">
    <property type="entry name" value="Helicase_C"/>
    <property type="match status" value="1"/>
</dbReference>
<keyword evidence="7" id="KW-1133">Transmembrane helix</keyword>
<dbReference type="PROSITE" id="PS50068">
    <property type="entry name" value="LDLRA_2"/>
    <property type="match status" value="1"/>
</dbReference>
<dbReference type="InterPro" id="IPR036364">
    <property type="entry name" value="SEA_dom_sf"/>
</dbReference>
<dbReference type="SMART" id="SM00179">
    <property type="entry name" value="EGF_CA"/>
    <property type="match status" value="36"/>
</dbReference>
<dbReference type="FunFam" id="2.10.25.10:FF:000038">
    <property type="entry name" value="Fibrillin 2"/>
    <property type="match status" value="1"/>
</dbReference>
<evidence type="ECO:0000313" key="17">
    <source>
        <dbReference type="Proteomes" id="UP000887561"/>
    </source>
</evidence>
<dbReference type="PROSITE" id="PS00010">
    <property type="entry name" value="ASX_HYDROXYL"/>
    <property type="match status" value="28"/>
</dbReference>
<dbReference type="InterPro" id="IPR019564">
    <property type="entry name" value="Sam37/metaxin_N"/>
</dbReference>
<feature type="domain" description="EGF-like" evidence="13">
    <location>
        <begin position="2136"/>
        <end position="2176"/>
    </location>
</feature>
<dbReference type="InterPro" id="IPR000742">
    <property type="entry name" value="EGF"/>
</dbReference>
<keyword evidence="4" id="KW-0677">Repeat</keyword>
<dbReference type="Pfam" id="PF25478">
    <property type="entry name" value="EGF_Mua-3"/>
    <property type="match status" value="1"/>
</dbReference>
<dbReference type="PANTHER" id="PTHR24050">
    <property type="entry name" value="PA14 DOMAIN-CONTAINING PROTEIN"/>
    <property type="match status" value="1"/>
</dbReference>
<dbReference type="SUPFAM" id="SSF52540">
    <property type="entry name" value="P-loop containing nucleoside triphosphate hydrolases"/>
    <property type="match status" value="1"/>
</dbReference>
<dbReference type="InterPro" id="IPR000152">
    <property type="entry name" value="EGF-type_Asp/Asn_hydroxyl_site"/>
</dbReference>
<feature type="domain" description="EGF-like" evidence="13">
    <location>
        <begin position="2604"/>
        <end position="2643"/>
    </location>
</feature>
<evidence type="ECO:0000256" key="7">
    <source>
        <dbReference type="ARBA" id="ARBA00022989"/>
    </source>
</evidence>
<feature type="domain" description="EGF-like" evidence="13">
    <location>
        <begin position="3686"/>
        <end position="3723"/>
    </location>
</feature>
<accession>A0A915N9S5</accession>
<dbReference type="Pfam" id="PF07645">
    <property type="entry name" value="EGF_CA"/>
    <property type="match status" value="22"/>
</dbReference>
<evidence type="ECO:0000259" key="13">
    <source>
        <dbReference type="PROSITE" id="PS50026"/>
    </source>
</evidence>
<keyword evidence="1 10" id="KW-0245">EGF-like domain</keyword>
<dbReference type="PROSITE" id="PS51194">
    <property type="entry name" value="HELICASE_CTER"/>
    <property type="match status" value="1"/>
</dbReference>
<dbReference type="SMART" id="SM00192">
    <property type="entry name" value="LDLa"/>
    <property type="match status" value="1"/>
</dbReference>
<dbReference type="PRINTS" id="PR00453">
    <property type="entry name" value="VWFADOMAIN"/>
</dbReference>
<dbReference type="PROSITE" id="PS51192">
    <property type="entry name" value="HELICASE_ATP_BIND_1"/>
    <property type="match status" value="1"/>
</dbReference>
<keyword evidence="3" id="KW-0732">Signal</keyword>
<dbReference type="FunFam" id="3.40.50.410:FF:000047">
    <property type="entry name" value="von Willebrand factor A domain containing 2"/>
    <property type="match status" value="1"/>
</dbReference>
<feature type="domain" description="EGF-like" evidence="13">
    <location>
        <begin position="3006"/>
        <end position="3045"/>
    </location>
</feature>
<feature type="domain" description="EGF-like" evidence="13">
    <location>
        <begin position="1078"/>
        <end position="1118"/>
    </location>
</feature>
<dbReference type="GO" id="GO:0005509">
    <property type="term" value="F:calcium ion binding"/>
    <property type="evidence" value="ECO:0007669"/>
    <property type="project" value="InterPro"/>
</dbReference>
<dbReference type="Pfam" id="PF00092">
    <property type="entry name" value="VWA"/>
    <property type="match status" value="1"/>
</dbReference>
<dbReference type="InterPro" id="IPR001881">
    <property type="entry name" value="EGF-like_Ca-bd_dom"/>
</dbReference>
<dbReference type="PANTHER" id="PTHR24050:SF28">
    <property type="entry name" value="UROMODULIN-LIKE"/>
    <property type="match status" value="1"/>
</dbReference>
<protein>
    <submittedName>
        <fullName evidence="18">RNA helicase</fullName>
    </submittedName>
</protein>
<feature type="domain" description="EGF-like" evidence="13">
    <location>
        <begin position="1227"/>
        <end position="1266"/>
    </location>
</feature>
<feature type="domain" description="EGF-like" evidence="13">
    <location>
        <begin position="2446"/>
        <end position="2484"/>
    </location>
</feature>
<feature type="domain" description="VWFA" evidence="14">
    <location>
        <begin position="1701"/>
        <end position="1887"/>
    </location>
</feature>
<feature type="domain" description="EGF-like" evidence="13">
    <location>
        <begin position="3782"/>
        <end position="3820"/>
    </location>
</feature>
<sequence>MLDNSVNLLPLDELLKFGLKQEFVNKLNTYTNVCFPVQSSVLPILLNNKNVFLPARDVVICSPTGSGKTLCYVLPILNNIHFVEDASAVYALIIAPSASLAEQIFKEFEKFNVFNTKIVALYGNTSYFHERSLLFPNNSCISQAHLIIATPGRLLDHLMDNDGNFINLSMLRFLVIDEADKMQDTARIEWLDVIERLSCASIASTNNLSISSLTNNYKQNCHLQKILVSATLLLDVNKLYIWNLRCPQLFLATDKEVEEENKEEQQNGESGQMSILLPEQTSYRLSYLLHKLDSSNLFKLAELSSNLHRYRLLKLIKSFRNGKIRILIACDQFSRGVDVQDVDCVINYDVPINERIFIHRAGRTARAMKGGLLLSLFTKDEKMRLRKQLSGHNLWKNVEELNNFKVEDEEAIKQYKKALAQLETEQAMMDQFADTLAVRVFLKMANLPYRLEQRQNAYFMSPTGEVPFLRVKNSLTAEFSPIVDFVGKKGIKLSDSLTASEQSDIQAYCALIEETLRNAEKYISWLDEECYDKVTSGRYASVYNWPLNLFLPLLKQREVYNDLSQNGWADYSTKTVIELCDRCFHALSMKLGSQQKYFIGGQPTELDALAFEFCSSFGQFECNCGNPRCIDSSSVEDGVADCSDASDEIRESPNIPCGDAKIPRRGKNNFRRNPEEMPRCVCRLGFFRAPGHSACLPIESFPHLNVSKVVDLTDEYASGRLNCSRLVSDLSMMYPGIFLFRREGEAGGDGNDEKISPNTRRINSNNKLLARDEPPVSDDDISDKEECTLLDGIDENKIGGKGGCSSGKICVVSGQNKSEIKGRNLTVKGICVVPVNECSESTLNDCHKDARCIDNDFGYECLCPEGYLDTSLNPQQAPGRNCKKLVNECLNPLQNDCNPNADCLDELVGFSCHCRPGYIDIGDGKRKGRKCMKGADTDKGNNKLCIGKNCESSPEAVCDERAPEDATYLCHCPPDFIVEYVDESLSAEFSKGKKKKQHSRGVAICLPISSSEDEETFQQHQQGTNSSCIYCDPATSECVNNVCRCLPGLVRFKSEQHQNNLTTNWKFYCVKSNGNYKGANPCQDYSLNDCDPVAECDSDQPGYFQCKCPSGYLDVSPDKVKMPGRILENECTTGKHKCDTNAECIVTSNGYTCRCKQGWLDTSNDKEHSPGRSCKQSSQCRNIDCAPEAECVENVLAGQPPICKCQRGYIDVSAKQGKLPGRVCLLVRNECLQHGENDCARDANCIDTDESFTCKCKDGYNDESPQKDKKPGRICSRKNLPSTPECDVNDPMSCDSTRHEACQFMSGTYRCACANGYSRLPDGRCLAINECLDSRLNDCSPDADCVDETIGFSCKCKSDYVDVSPPGSRSGILCRQRVNECSAPKQYAVDCDSNANCIDTDDSFICRCRPGFVDISEQFNRLPGRRCIEAVNECLDSKLNDCSEHAICEDSKESYTCKCKTGFLDTSPDARKYPGRLCIKPTQEKESNLTTNPFQLSLDTCDQTKGIYACRKGLECIEDTDGNFICACPEGSFLYSDGTCRLTSACKHSMECDKNAICVNLFDSFQCQCRPGFFDKSPDPETKPGRICKELINECANQAHDCSPFAECVDATDGFACICKEGFVDISSQHELLPGRRCSNASNECADRSLNTCDESADCIDTQQGYSCRCITGYVDVSTSANLPPGRVCTVQTSCPKQKTDLMFLVDGSGSIGSAVFRNEVLRFISDFVELFDIGQENTRVGLIQYSDQIRHEFDLNQYSDKHSLLQAIAQTQYLTGLTRTGAAIQHMVQEGFAQRRGARPPSPPPPSSSTDVSRVAIVITDGRSQDNVTEPAQKAREQHINTFAIGVTDHVLASELESIAGSQQRWFYVDRFKDLDMRLRSIVQKLACPSPSRPTQLSTGCSVDAQTGCDRTRNEICTLINKKPTCHCPNGGFDRHPLTHVCGGDLCNPELPTSCPHPELCQRTPFGNHRCACPASYAREMHSGICISSSISHIPSNKQHLPSNFTSSTTFSPSLNVKTCPPGMALNPRSGNCGPPGSCDPLRKSEDECDIRKREHCLLHTSGQFHTCQCLPGEKRHPATEICLRNECLNKRDNDCDNAAKCIDTDESYLCVCPLGYLDQSPDPVNKPGRLCVGEVNECALGQTHTRCSPDALCVDTAEGYICRCKPGFVDLSPNARHESGIVCRKLVDECSREELNTCHPDAFCVDTHDSYKCICKAGFSDLDEFRNPGRQCVKVQESNSKCQEGRNDCDKNARCIYDASTDKYECVCPPNFRDKSVDLVNAPGRVCIPFIPECDNPALNDCDLPDHAICTDTDEGYTCRCRQGFLDISPNVTHKPGRLCKQLENECVKGTHDCAKEGGICQDTPDSYTCQCSPNYLDVSLDRKTRPGRNCKRLVNECAAGQHDCFPTAICTDTEDSYQCQCPKNYLDVSPDPLQKPGRRCLAKIDECTQGLHDCSPNAICNDTDSGYTCKCTQNFVDESPEPAQRPGRICRPALVNECVLKKDDCHSDADCLDLAQGFTCQCRSNYLDQSPNRVTHPGRYCVPRPTPPPDECQLTAGNKGCKVELNEVCRIVAGQPKCACPLNYERATSKNNASSTAACTVINECQFPQLNDCHPSAECQDLVDGFTCKCRSGFKDISPKANERPGRLCQALVNECQFPHLNDCHLHAECIDLEDSFQCRCKKGFNDLRPERPGRICKQMIDECERPELNSCDRNAKCLDEEDGYNCECKSGFADVSPSPSLPGRACRPIVNECIDQKLNDCDPRAKCIDQPDGYQCECPSNTKDISPSAAFPGRVCHVFENECLTGKHDCDPQAVCQDNEQAFTCECPKGFTDRSPNRQHRPGRVCVKLIDECKEGRHTCSPNADCRDLEEGYTCECRDGYVDRSPNLAIQPGRVCGVPETCPANHECSAAAVCEPQGGNNYTCTCIQGYIDQSPDGVQGRICVRNSFCRDPKLNNCSRKAVCYEEGQGYRCECARGYLDKSPSGQPKGRVCELPPPPPPPQRHPCQDSTHDCHQKGACRATGAASFTCECLPGYEDRSPDIKTKPGRVCVLTEPICIDATRNDCHSAAVCTEDKLLPEGFACRCRDGYVDQSPDKVRKPGRICIEFVNECLDRSLNDCDPLAICEDQSEGYTCRCPLNAMDRSPDKERRPGRKCISQINECSNPSLNNCSRFADCFDKPEGYECKCRPDYHDLNTAQPGTSCKFMQNECLNFALNDCSPNADCFDTPSGYNCKCKQPFKDHGPAEHPGRICLYNECQDPTRNKCDKNAICEDTEDGFTCRCKNFMLTIFTGNDGFYDDSGTKAFSENEQPEVIQRPSKQQQQSTVLKGIACGRNHWCLSERNEVCVGGTRCLCRPGDGRASNENKCVPVEKTSFAFRVINRGQQPLIYSSDYGDSSSSTYVEFVQEFQREMAKAVGSTKFAPHYVTTDVSYLTHPKAINSSWSDGILVNFTISSNKNQQQQSLNRCELWEQLSTSIQHSNGAIGNNGQLIVAPDFELLNPCIKQQPVEDYCGGNEDDSSAAICKKELGEICIAETLCGCPNGQKRPSLEEKCRPVESWQIPLWIIRKNNNQLLYNETFANPLNPLNKEYVRLFEKGIAQCYPQTLLKNAFVSVEVNEILDPMLINSSWDNGLLFNATMHFRKGAVKNPLDVYTQLVKYIIEKNGQQLGNSGLYLSTNQKSPFSSCFKNNCHPKGICIELGPNAYRCECTNGQRDLNPSDPGRKCVPTQSYNECEKEEENECSSEARCIDLEFLYKCECKKGYTDASPKGSIPGSVCVLDYCSDVNYCPTNTSCVNTEQQAECQCHKGFVDIRHSESRMSLGFSSDQYCLSPHDVDECALGLHNCSSYAICTNLPEGYSCQCPPGWEDGNLELPGRLHSRSNKQYKRNIFLLYLCTRCRCFYRRPEFATLDASASSDSGADFSLYGIPRAKLKQSSHTDSAADSRAAHLAGYLEDGLRIPRAHLHHDGSSLASAASSEFTIREEIERRVTTDIIRTEEIVTDVDVHNEATNSSENIAAEASNVYTTTNNLGRATTNIQDGEGEGEDVDVIDKNTKVRHHRHFDPRTGITSDKHVQQTSTITSTTRSGGGKY</sequence>
<feature type="domain" description="Helicase C-terminal" evidence="16">
    <location>
        <begin position="235"/>
        <end position="412"/>
    </location>
</feature>
<comment type="caution">
    <text evidence="10">Lacks conserved residue(s) required for the propagation of feature annotation.</text>
</comment>
<feature type="region of interest" description="Disordered" evidence="11">
    <location>
        <begin position="1794"/>
        <end position="1813"/>
    </location>
</feature>
<dbReference type="InterPro" id="IPR000082">
    <property type="entry name" value="SEA_dom"/>
</dbReference>
<dbReference type="InterPro" id="IPR036465">
    <property type="entry name" value="vWFA_dom_sf"/>
</dbReference>
<dbReference type="PROSITE" id="PS50234">
    <property type="entry name" value="VWFA"/>
    <property type="match status" value="1"/>
</dbReference>
<reference evidence="18" key="1">
    <citation type="submission" date="2022-11" db="UniProtKB">
        <authorList>
            <consortium name="WormBaseParasite"/>
        </authorList>
    </citation>
    <scope>IDENTIFICATION</scope>
</reference>
<evidence type="ECO:0000256" key="1">
    <source>
        <dbReference type="ARBA" id="ARBA00022536"/>
    </source>
</evidence>
<evidence type="ECO:0000256" key="2">
    <source>
        <dbReference type="ARBA" id="ARBA00022692"/>
    </source>
</evidence>
<evidence type="ECO:0000256" key="6">
    <source>
        <dbReference type="ARBA" id="ARBA00022840"/>
    </source>
</evidence>
<keyword evidence="7" id="KW-0472">Membrane</keyword>
<dbReference type="InterPro" id="IPR049883">
    <property type="entry name" value="NOTCH1_EGF-like"/>
</dbReference>
<feature type="domain" description="EGF-like" evidence="13">
    <location>
        <begin position="3210"/>
        <end position="3249"/>
    </location>
</feature>
<dbReference type="InterPro" id="IPR018097">
    <property type="entry name" value="EGF_Ca-bd_CS"/>
</dbReference>
<dbReference type="SUPFAM" id="SSF57184">
    <property type="entry name" value="Growth factor receptor domain"/>
    <property type="match status" value="3"/>
</dbReference>
<feature type="domain" description="SEA" evidence="12">
    <location>
        <begin position="3559"/>
        <end position="3689"/>
    </location>
</feature>
<feature type="domain" description="EGF-like" evidence="13">
    <location>
        <begin position="1641"/>
        <end position="1680"/>
    </location>
</feature>
<dbReference type="InterPro" id="IPR027417">
    <property type="entry name" value="P-loop_NTPase"/>
</dbReference>
<dbReference type="Pfam" id="PF23427">
    <property type="entry name" value="EGF_4"/>
    <property type="match status" value="1"/>
</dbReference>
<feature type="domain" description="EGF-like" evidence="13">
    <location>
        <begin position="1377"/>
        <end position="1418"/>
    </location>
</feature>
<feature type="disulfide bond" evidence="10">
    <location>
        <begin position="2251"/>
        <end position="2268"/>
    </location>
</feature>
<keyword evidence="6" id="KW-0067">ATP-binding</keyword>
<name>A0A915N9S5_MELJA</name>
<dbReference type="InterPro" id="IPR052235">
    <property type="entry name" value="Nephronectin_domain"/>
</dbReference>
<dbReference type="PROSITE" id="PS50026">
    <property type="entry name" value="EGF_3"/>
    <property type="match status" value="33"/>
</dbReference>
<dbReference type="InterPro" id="IPR036055">
    <property type="entry name" value="LDL_receptor-like_sf"/>
</dbReference>
<feature type="domain" description="SEA" evidence="12">
    <location>
        <begin position="3373"/>
        <end position="3508"/>
    </location>
</feature>
<evidence type="ECO:0000313" key="18">
    <source>
        <dbReference type="WBParaSite" id="scaffold983_cov158.g2190"/>
    </source>
</evidence>
<keyword evidence="5" id="KW-0547">Nucleotide-binding</keyword>
<feature type="domain" description="EGF-like" evidence="13">
    <location>
        <begin position="3111"/>
        <end position="3150"/>
    </location>
</feature>
<dbReference type="Gene3D" id="3.40.50.300">
    <property type="entry name" value="P-loop containing nucleotide triphosphate hydrolases"/>
    <property type="match status" value="2"/>
</dbReference>
<dbReference type="InterPro" id="IPR057353">
    <property type="entry name" value="TNFR_nem"/>
</dbReference>
<feature type="domain" description="EGF-like" evidence="13">
    <location>
        <begin position="2803"/>
        <end position="2841"/>
    </location>
</feature>
<evidence type="ECO:0000259" key="14">
    <source>
        <dbReference type="PROSITE" id="PS50234"/>
    </source>
</evidence>
<evidence type="ECO:0000259" key="15">
    <source>
        <dbReference type="PROSITE" id="PS51192"/>
    </source>
</evidence>
<dbReference type="SMART" id="SM00200">
    <property type="entry name" value="SEA"/>
    <property type="match status" value="2"/>
</dbReference>
<keyword evidence="17" id="KW-1185">Reference proteome</keyword>
<dbReference type="SUPFAM" id="SSF57424">
    <property type="entry name" value="LDL receptor-like module"/>
    <property type="match status" value="1"/>
</dbReference>
<dbReference type="SMART" id="SM00490">
    <property type="entry name" value="HELICc"/>
    <property type="match status" value="1"/>
</dbReference>
<feature type="domain" description="EGF-like" evidence="13">
    <location>
        <begin position="1591"/>
        <end position="1629"/>
    </location>
</feature>
<evidence type="ECO:0000256" key="9">
    <source>
        <dbReference type="ARBA" id="ARBA00023180"/>
    </source>
</evidence>
<dbReference type="SUPFAM" id="SSF82671">
    <property type="entry name" value="SEA domain"/>
    <property type="match status" value="1"/>
</dbReference>
<evidence type="ECO:0000256" key="3">
    <source>
        <dbReference type="ARBA" id="ARBA00022729"/>
    </source>
</evidence>
<dbReference type="SMART" id="SM00487">
    <property type="entry name" value="DEXDc"/>
    <property type="match status" value="1"/>
</dbReference>
<feature type="domain" description="EGF-like" evidence="13">
    <location>
        <begin position="2902"/>
        <end position="2940"/>
    </location>
</feature>
<feature type="domain" description="EGF-like" evidence="13">
    <location>
        <begin position="2655"/>
        <end position="2694"/>
    </location>
</feature>
<dbReference type="SUPFAM" id="SSF57196">
    <property type="entry name" value="EGF/Laminin"/>
    <property type="match status" value="4"/>
</dbReference>
<evidence type="ECO:0000256" key="5">
    <source>
        <dbReference type="ARBA" id="ARBA00022741"/>
    </source>
</evidence>
<dbReference type="Pfam" id="PF10568">
    <property type="entry name" value="Tom37"/>
    <property type="match status" value="1"/>
</dbReference>
<feature type="domain" description="EGF-like" evidence="13">
    <location>
        <begin position="2188"/>
        <end position="2228"/>
    </location>
</feature>
<dbReference type="InterPro" id="IPR002035">
    <property type="entry name" value="VWF_A"/>
</dbReference>
<dbReference type="InterPro" id="IPR002172">
    <property type="entry name" value="LDrepeatLR_classA_rpt"/>
</dbReference>
<dbReference type="Gene3D" id="3.40.50.410">
    <property type="entry name" value="von Willebrand factor, type A domain"/>
    <property type="match status" value="1"/>
</dbReference>
<dbReference type="SMART" id="SM00286">
    <property type="entry name" value="PTI"/>
    <property type="match status" value="12"/>
</dbReference>
<dbReference type="CDD" id="cd00054">
    <property type="entry name" value="EGF_CA"/>
    <property type="match status" value="7"/>
</dbReference>
<dbReference type="SUPFAM" id="SSF53300">
    <property type="entry name" value="vWA-like"/>
    <property type="match status" value="1"/>
</dbReference>